<dbReference type="Proteomes" id="UP000306319">
    <property type="component" value="Unassembled WGS sequence"/>
</dbReference>
<gene>
    <name evidence="1" type="ORF">E5331_00610</name>
</gene>
<evidence type="ECO:0000313" key="2">
    <source>
        <dbReference type="Proteomes" id="UP000306319"/>
    </source>
</evidence>
<sequence>MKTIEFNPGASVESCFVRIRKESQRCGDVVCGDFNGTMMRSDEPLRLFYDKYYHNSKDDSKEEPTDLIKRFAKQYSQNIQQDDHNRINSEDDFIAGMGFWAEIHRDKDGFATDECLYEMFDNMPFLIYDAEDNDIEAVCQDDWLGDIEKHSYYTHWKPIPLPKKTPNKKL</sequence>
<keyword evidence="2" id="KW-1185">Reference proteome</keyword>
<dbReference type="EMBL" id="SRYB01000001">
    <property type="protein sequence ID" value="TGY80913.1"/>
    <property type="molecule type" value="Genomic_DNA"/>
</dbReference>
<comment type="caution">
    <text evidence="1">The sequence shown here is derived from an EMBL/GenBank/DDBJ whole genome shotgun (WGS) entry which is preliminary data.</text>
</comment>
<accession>A0AC61RKM9</accession>
<protein>
    <submittedName>
        <fullName evidence="1">Uncharacterized protein</fullName>
    </submittedName>
</protein>
<reference evidence="1" key="1">
    <citation type="submission" date="2019-04" db="EMBL/GenBank/DDBJ databases">
        <title>Microbes associate with the intestines of laboratory mice.</title>
        <authorList>
            <person name="Navarre W."/>
            <person name="Wong E."/>
            <person name="Huang K."/>
            <person name="Tropini C."/>
            <person name="Ng K."/>
            <person name="Yu B."/>
        </authorList>
    </citation>
    <scope>NUCLEOTIDE SEQUENCE</scope>
    <source>
        <strain evidence="1">NM04_E33</strain>
    </source>
</reference>
<name>A0AC61RKM9_9BACT</name>
<organism evidence="1 2">
    <name type="scientific">Lepagella muris</name>
    <dbReference type="NCBI Taxonomy" id="3032870"/>
    <lineage>
        <taxon>Bacteria</taxon>
        <taxon>Pseudomonadati</taxon>
        <taxon>Bacteroidota</taxon>
        <taxon>Bacteroidia</taxon>
        <taxon>Bacteroidales</taxon>
        <taxon>Muribaculaceae</taxon>
        <taxon>Lepagella</taxon>
    </lineage>
</organism>
<proteinExistence type="predicted"/>
<evidence type="ECO:0000313" key="1">
    <source>
        <dbReference type="EMBL" id="TGY80913.1"/>
    </source>
</evidence>